<dbReference type="Pfam" id="PF12937">
    <property type="entry name" value="F-box-like"/>
    <property type="match status" value="1"/>
</dbReference>
<evidence type="ECO:0000259" key="1">
    <source>
        <dbReference type="Pfam" id="PF12937"/>
    </source>
</evidence>
<reference evidence="3" key="1">
    <citation type="journal article" date="2012" name="Science">
        <title>The Paleozoic origin of enzymatic lignin decomposition reconstructed from 31 fungal genomes.</title>
        <authorList>
            <person name="Floudas D."/>
            <person name="Binder M."/>
            <person name="Riley R."/>
            <person name="Barry K."/>
            <person name="Blanchette R.A."/>
            <person name="Henrissat B."/>
            <person name="Martinez A.T."/>
            <person name="Otillar R."/>
            <person name="Spatafora J.W."/>
            <person name="Yadav J.S."/>
            <person name="Aerts A."/>
            <person name="Benoit I."/>
            <person name="Boyd A."/>
            <person name="Carlson A."/>
            <person name="Copeland A."/>
            <person name="Coutinho P.M."/>
            <person name="de Vries R.P."/>
            <person name="Ferreira P."/>
            <person name="Findley K."/>
            <person name="Foster B."/>
            <person name="Gaskell J."/>
            <person name="Glotzer D."/>
            <person name="Gorecki P."/>
            <person name="Heitman J."/>
            <person name="Hesse C."/>
            <person name="Hori C."/>
            <person name="Igarashi K."/>
            <person name="Jurgens J.A."/>
            <person name="Kallen N."/>
            <person name="Kersten P."/>
            <person name="Kohler A."/>
            <person name="Kuees U."/>
            <person name="Kumar T.K.A."/>
            <person name="Kuo A."/>
            <person name="LaButti K."/>
            <person name="Larrondo L.F."/>
            <person name="Lindquist E."/>
            <person name="Ling A."/>
            <person name="Lombard V."/>
            <person name="Lucas S."/>
            <person name="Lundell T."/>
            <person name="Martin R."/>
            <person name="McLaughlin D.J."/>
            <person name="Morgenstern I."/>
            <person name="Morin E."/>
            <person name="Murat C."/>
            <person name="Nagy L.G."/>
            <person name="Nolan M."/>
            <person name="Ohm R.A."/>
            <person name="Patyshakuliyeva A."/>
            <person name="Rokas A."/>
            <person name="Ruiz-Duenas F.J."/>
            <person name="Sabat G."/>
            <person name="Salamov A."/>
            <person name="Samejima M."/>
            <person name="Schmutz J."/>
            <person name="Slot J.C."/>
            <person name="St John F."/>
            <person name="Stenlid J."/>
            <person name="Sun H."/>
            <person name="Sun S."/>
            <person name="Syed K."/>
            <person name="Tsang A."/>
            <person name="Wiebenga A."/>
            <person name="Young D."/>
            <person name="Pisabarro A."/>
            <person name="Eastwood D.C."/>
            <person name="Martin F."/>
            <person name="Cullen D."/>
            <person name="Grigoriev I.V."/>
            <person name="Hibbett D.S."/>
        </authorList>
    </citation>
    <scope>NUCLEOTIDE SEQUENCE [LARGE SCALE GENOMIC DNA]</scope>
    <source>
        <strain evidence="3">RWD-64-598 SS2</strain>
    </source>
</reference>
<sequence>MISDLDYTLAYLADLKNHLEDARRTPSRLISAVGRMPTEILSKIFYLARPRKRLASALVAAGFHVYFNVAQVCRRWRDIA</sequence>
<name>A0A5M3N0Q4_CONPW</name>
<comment type="caution">
    <text evidence="2">The sequence shown here is derived from an EMBL/GenBank/DDBJ whole genome shotgun (WGS) entry which is preliminary data.</text>
</comment>
<proteinExistence type="predicted"/>
<organism evidence="2 3">
    <name type="scientific">Coniophora puteana (strain RWD-64-598)</name>
    <name type="common">Brown rot fungus</name>
    <dbReference type="NCBI Taxonomy" id="741705"/>
    <lineage>
        <taxon>Eukaryota</taxon>
        <taxon>Fungi</taxon>
        <taxon>Dikarya</taxon>
        <taxon>Basidiomycota</taxon>
        <taxon>Agaricomycotina</taxon>
        <taxon>Agaricomycetes</taxon>
        <taxon>Agaricomycetidae</taxon>
        <taxon>Boletales</taxon>
        <taxon>Coniophorineae</taxon>
        <taxon>Coniophoraceae</taxon>
        <taxon>Coniophora</taxon>
    </lineage>
</organism>
<feature type="domain" description="F-box" evidence="1">
    <location>
        <begin position="35"/>
        <end position="80"/>
    </location>
</feature>
<dbReference type="KEGG" id="cput:CONPUDRAFT_163683"/>
<gene>
    <name evidence="2" type="ORF">CONPUDRAFT_163683</name>
</gene>
<dbReference type="InterPro" id="IPR001810">
    <property type="entry name" value="F-box_dom"/>
</dbReference>
<dbReference type="GeneID" id="19204963"/>
<protein>
    <recommendedName>
        <fullName evidence="1">F-box domain-containing protein</fullName>
    </recommendedName>
</protein>
<feature type="non-terminal residue" evidence="2">
    <location>
        <position position="80"/>
    </location>
</feature>
<dbReference type="RefSeq" id="XP_007766261.1">
    <property type="nucleotide sequence ID" value="XM_007768071.1"/>
</dbReference>
<evidence type="ECO:0000313" key="2">
    <source>
        <dbReference type="EMBL" id="EIW84604.1"/>
    </source>
</evidence>
<dbReference type="AlphaFoldDB" id="A0A5M3N0Q4"/>
<evidence type="ECO:0000313" key="3">
    <source>
        <dbReference type="Proteomes" id="UP000053558"/>
    </source>
</evidence>
<dbReference type="EMBL" id="JH711575">
    <property type="protein sequence ID" value="EIW84604.1"/>
    <property type="molecule type" value="Genomic_DNA"/>
</dbReference>
<accession>A0A5M3N0Q4</accession>
<dbReference type="OrthoDB" id="2884925at2759"/>
<dbReference type="Proteomes" id="UP000053558">
    <property type="component" value="Unassembled WGS sequence"/>
</dbReference>
<keyword evidence="3" id="KW-1185">Reference proteome</keyword>